<evidence type="ECO:0000256" key="1">
    <source>
        <dbReference type="SAM" id="MobiDB-lite"/>
    </source>
</evidence>
<dbReference type="OrthoDB" id="10311180at2759"/>
<dbReference type="EMBL" id="KZ110597">
    <property type="protein sequence ID" value="OSX62257.1"/>
    <property type="molecule type" value="Genomic_DNA"/>
</dbReference>
<dbReference type="RefSeq" id="XP_024339051.1">
    <property type="nucleotide sequence ID" value="XM_024476967.1"/>
</dbReference>
<dbReference type="GeneID" id="36321917"/>
<feature type="region of interest" description="Disordered" evidence="1">
    <location>
        <begin position="166"/>
        <end position="228"/>
    </location>
</feature>
<feature type="compositionally biased region" description="Polar residues" evidence="1">
    <location>
        <begin position="336"/>
        <end position="346"/>
    </location>
</feature>
<feature type="compositionally biased region" description="Low complexity" evidence="1">
    <location>
        <begin position="273"/>
        <end position="284"/>
    </location>
</feature>
<keyword evidence="3" id="KW-1185">Reference proteome</keyword>
<gene>
    <name evidence="2" type="ORF">POSPLADRAFT_1033906</name>
</gene>
<protein>
    <submittedName>
        <fullName evidence="2">Uncharacterized protein</fullName>
    </submittedName>
</protein>
<name>A0A1X6N0W5_9APHY</name>
<feature type="compositionally biased region" description="Low complexity" evidence="1">
    <location>
        <begin position="188"/>
        <end position="219"/>
    </location>
</feature>
<sequence>MQPINFAPSARRRTKRRRTDGPSTSDAPSSKRTKKGKGRAAAPARNTLRDRADENIADGTTPSSDEGAVASPNANSRPVLAVEESEPQVPYQCGVPGCTMRIGLGREAPSTHIEKHHEMAAEVSAGQLGRHIRAAHGPLTIWRCPRCRMKFQWYYRKDTVGRHAEKCKGAKEGPESNVFGQPLPRTDSVTAPATAEPSPSASISSERPPSAGPSTASTSITDVEQRTPDPLRVVATSPSLTAVSLHVSENIPTSGISSVAESAEATIETLVSTSAMTTPSTSSPGRESVGSQQRGHAGYCISWNGTANITDDRTFLLADAQASTAVEARGAHDVKPNSSGTTVKTR</sequence>
<reference evidence="2 3" key="1">
    <citation type="submission" date="2017-04" db="EMBL/GenBank/DDBJ databases">
        <title>Genome Sequence of the Model Brown-Rot Fungus Postia placenta SB12.</title>
        <authorList>
            <consortium name="DOE Joint Genome Institute"/>
            <person name="Gaskell J."/>
            <person name="Kersten P."/>
            <person name="Larrondo L.F."/>
            <person name="Canessa P."/>
            <person name="Martinez D."/>
            <person name="Hibbett D."/>
            <person name="Schmoll M."/>
            <person name="Kubicek C.P."/>
            <person name="Martinez A.T."/>
            <person name="Yadav J."/>
            <person name="Master E."/>
            <person name="Magnuson J.K."/>
            <person name="James T."/>
            <person name="Yaver D."/>
            <person name="Berka R."/>
            <person name="Labutti K."/>
            <person name="Lipzen A."/>
            <person name="Aerts A."/>
            <person name="Barry K."/>
            <person name="Henrissat B."/>
            <person name="Blanchette R."/>
            <person name="Grigoriev I."/>
            <person name="Cullen D."/>
        </authorList>
    </citation>
    <scope>NUCLEOTIDE SEQUENCE [LARGE SCALE GENOMIC DNA]</scope>
    <source>
        <strain evidence="2 3">MAD-698-R-SB12</strain>
    </source>
</reference>
<dbReference type="AlphaFoldDB" id="A0A1X6N0W5"/>
<feature type="region of interest" description="Disordered" evidence="1">
    <location>
        <begin position="1"/>
        <end position="74"/>
    </location>
</feature>
<proteinExistence type="predicted"/>
<organism evidence="2 3">
    <name type="scientific">Postia placenta MAD-698-R-SB12</name>
    <dbReference type="NCBI Taxonomy" id="670580"/>
    <lineage>
        <taxon>Eukaryota</taxon>
        <taxon>Fungi</taxon>
        <taxon>Dikarya</taxon>
        <taxon>Basidiomycota</taxon>
        <taxon>Agaricomycotina</taxon>
        <taxon>Agaricomycetes</taxon>
        <taxon>Polyporales</taxon>
        <taxon>Adustoporiaceae</taxon>
        <taxon>Rhodonia</taxon>
    </lineage>
</organism>
<feature type="region of interest" description="Disordered" evidence="1">
    <location>
        <begin position="273"/>
        <end position="293"/>
    </location>
</feature>
<evidence type="ECO:0000313" key="3">
    <source>
        <dbReference type="Proteomes" id="UP000194127"/>
    </source>
</evidence>
<feature type="region of interest" description="Disordered" evidence="1">
    <location>
        <begin position="325"/>
        <end position="346"/>
    </location>
</feature>
<dbReference type="Proteomes" id="UP000194127">
    <property type="component" value="Unassembled WGS sequence"/>
</dbReference>
<evidence type="ECO:0000313" key="2">
    <source>
        <dbReference type="EMBL" id="OSX62257.1"/>
    </source>
</evidence>
<accession>A0A1X6N0W5</accession>